<evidence type="ECO:0000313" key="1">
    <source>
        <dbReference type="EMBL" id="KPU62075.1"/>
    </source>
</evidence>
<name>A0A0P8XXA9_PSEFL</name>
<organism evidence="1 2">
    <name type="scientific">Pseudomonas fluorescens</name>
    <dbReference type="NCBI Taxonomy" id="294"/>
    <lineage>
        <taxon>Bacteria</taxon>
        <taxon>Pseudomonadati</taxon>
        <taxon>Pseudomonadota</taxon>
        <taxon>Gammaproteobacteria</taxon>
        <taxon>Pseudomonadales</taxon>
        <taxon>Pseudomonadaceae</taxon>
        <taxon>Pseudomonas</taxon>
    </lineage>
</organism>
<reference evidence="1 2" key="1">
    <citation type="submission" date="2015-09" db="EMBL/GenBank/DDBJ databases">
        <authorList>
            <person name="Jackson K.R."/>
            <person name="Lunt B.L."/>
            <person name="Fisher J.N.B."/>
            <person name="Gardner A.V."/>
            <person name="Bailey M.E."/>
            <person name="Deus L.M."/>
            <person name="Earl A.S."/>
            <person name="Gibby P.D."/>
            <person name="Hartmann K.A."/>
            <person name="Liu J.E."/>
            <person name="Manci A.M."/>
            <person name="Nielsen D.A."/>
            <person name="Solomon M.B."/>
            <person name="Breakwell D.P."/>
            <person name="Burnett S.H."/>
            <person name="Grose J.H."/>
        </authorList>
    </citation>
    <scope>NUCLEOTIDE SEQUENCE [LARGE SCALE GENOMIC DNA]</scope>
    <source>
        <strain evidence="1 2">S613</strain>
    </source>
</reference>
<comment type="caution">
    <text evidence="1">The sequence shown here is derived from an EMBL/GenBank/DDBJ whole genome shotgun (WGS) entry which is preliminary data.</text>
</comment>
<protein>
    <submittedName>
        <fullName evidence="1">Uncharacterized protein</fullName>
    </submittedName>
</protein>
<accession>A0A0P8XXA9</accession>
<dbReference type="Proteomes" id="UP000050349">
    <property type="component" value="Unassembled WGS sequence"/>
</dbReference>
<proteinExistence type="predicted"/>
<sequence>MCDPSPSAFADDDDLAQRFRRSACIARERLTAALNFSRAPPYGWQAQRWREGVSNHEVRQHTDAW</sequence>
<dbReference type="AlphaFoldDB" id="A0A0P8XXA9"/>
<evidence type="ECO:0000313" key="2">
    <source>
        <dbReference type="Proteomes" id="UP000050349"/>
    </source>
</evidence>
<dbReference type="PATRIC" id="fig|294.162.peg.122"/>
<dbReference type="EMBL" id="LJXB01000035">
    <property type="protein sequence ID" value="KPU62075.1"/>
    <property type="molecule type" value="Genomic_DNA"/>
</dbReference>
<gene>
    <name evidence="1" type="ORF">AN403_6079</name>
</gene>